<organism evidence="3 4">
    <name type="scientific">Mytilus coruscus</name>
    <name type="common">Sea mussel</name>
    <dbReference type="NCBI Taxonomy" id="42192"/>
    <lineage>
        <taxon>Eukaryota</taxon>
        <taxon>Metazoa</taxon>
        <taxon>Spiralia</taxon>
        <taxon>Lophotrochozoa</taxon>
        <taxon>Mollusca</taxon>
        <taxon>Bivalvia</taxon>
        <taxon>Autobranchia</taxon>
        <taxon>Pteriomorphia</taxon>
        <taxon>Mytilida</taxon>
        <taxon>Mytiloidea</taxon>
        <taxon>Mytilidae</taxon>
        <taxon>Mytilinae</taxon>
        <taxon>Mytilus</taxon>
    </lineage>
</organism>
<dbReference type="Proteomes" id="UP000507470">
    <property type="component" value="Unassembled WGS sequence"/>
</dbReference>
<feature type="chain" id="PRO_5026748604" evidence="2">
    <location>
        <begin position="23"/>
        <end position="253"/>
    </location>
</feature>
<gene>
    <name evidence="3" type="ORF">MCOR_11930</name>
</gene>
<dbReference type="CDD" id="cd19776">
    <property type="entry name" value="Bbox2_TRIM25_C-IV"/>
    <property type="match status" value="1"/>
</dbReference>
<protein>
    <submittedName>
        <fullName evidence="3">Uncharacterized protein</fullName>
    </submittedName>
</protein>
<reference evidence="3 4" key="1">
    <citation type="submission" date="2020-06" db="EMBL/GenBank/DDBJ databases">
        <authorList>
            <person name="Li R."/>
            <person name="Bekaert M."/>
        </authorList>
    </citation>
    <scope>NUCLEOTIDE SEQUENCE [LARGE SCALE GENOMIC DNA]</scope>
    <source>
        <strain evidence="4">wild</strain>
    </source>
</reference>
<proteinExistence type="predicted"/>
<dbReference type="EMBL" id="CACVKT020002029">
    <property type="protein sequence ID" value="CAC5374608.1"/>
    <property type="molecule type" value="Genomic_DNA"/>
</dbReference>
<evidence type="ECO:0000256" key="2">
    <source>
        <dbReference type="SAM" id="SignalP"/>
    </source>
</evidence>
<evidence type="ECO:0000256" key="1">
    <source>
        <dbReference type="SAM" id="Coils"/>
    </source>
</evidence>
<feature type="signal peptide" evidence="2">
    <location>
        <begin position="1"/>
        <end position="22"/>
    </location>
</feature>
<keyword evidence="4" id="KW-1185">Reference proteome</keyword>
<feature type="coiled-coil region" evidence="1">
    <location>
        <begin position="92"/>
        <end position="184"/>
    </location>
</feature>
<dbReference type="SUPFAM" id="SSF57845">
    <property type="entry name" value="B-box zinc-binding domain"/>
    <property type="match status" value="1"/>
</dbReference>
<evidence type="ECO:0000313" key="4">
    <source>
        <dbReference type="Proteomes" id="UP000507470"/>
    </source>
</evidence>
<accession>A0A6J8AZW5</accession>
<keyword evidence="1" id="KW-0175">Coiled coil</keyword>
<sequence>MIDKAKLINLLLYDTLLVMALGKKLPNDILQITQNCDKHNERYIIYCKKHECPCCSSCIVENHSVCRDLAKLADNVQNIKTSNAFYEIEHSLTELAENIKTIRQNRQNILKTLSEKKFKILQEIKETRNTINNHLDKIQDDIINTLNLTEEKESRQIEVLLTQLKWKENEISECQRNIEKIRQHVTDLQTFVSIKQLVKKVSIKEQLLQSITKVENCQKSRLSYQVSTAIQKYVTDIQSFGEVHRRPSLVLSS</sequence>
<dbReference type="OrthoDB" id="10670532at2759"/>
<keyword evidence="2" id="KW-0732">Signal</keyword>
<name>A0A6J8AZW5_MYTCO</name>
<evidence type="ECO:0000313" key="3">
    <source>
        <dbReference type="EMBL" id="CAC5374608.1"/>
    </source>
</evidence>
<dbReference type="AlphaFoldDB" id="A0A6J8AZW5"/>